<dbReference type="Gene3D" id="3.90.180.10">
    <property type="entry name" value="Medium-chain alcohol dehydrogenases, catalytic domain"/>
    <property type="match status" value="1"/>
</dbReference>
<dbReference type="Gene3D" id="3.40.50.720">
    <property type="entry name" value="NAD(P)-binding Rossmann-like Domain"/>
    <property type="match status" value="1"/>
</dbReference>
<dbReference type="Pfam" id="PF16912">
    <property type="entry name" value="Glu_dehyd_C"/>
    <property type="match status" value="1"/>
</dbReference>
<evidence type="ECO:0000259" key="5">
    <source>
        <dbReference type="Pfam" id="PF08240"/>
    </source>
</evidence>
<protein>
    <submittedName>
        <fullName evidence="7">Glucose 1-dehydrogenase</fullName>
    </submittedName>
</protein>
<dbReference type="Pfam" id="PF08240">
    <property type="entry name" value="ADH_N"/>
    <property type="match status" value="1"/>
</dbReference>
<dbReference type="EMBL" id="BAAAPZ010000001">
    <property type="protein sequence ID" value="GAA2086786.1"/>
    <property type="molecule type" value="Genomic_DNA"/>
</dbReference>
<dbReference type="RefSeq" id="WP_344334322.1">
    <property type="nucleotide sequence ID" value="NZ_BAAAPZ010000001.1"/>
</dbReference>
<organism evidence="7 8">
    <name type="scientific">Brevibacterium salitolerans</name>
    <dbReference type="NCBI Taxonomy" id="1403566"/>
    <lineage>
        <taxon>Bacteria</taxon>
        <taxon>Bacillati</taxon>
        <taxon>Actinomycetota</taxon>
        <taxon>Actinomycetes</taxon>
        <taxon>Micrococcales</taxon>
        <taxon>Brevibacteriaceae</taxon>
        <taxon>Brevibacterium</taxon>
    </lineage>
</organism>
<comment type="caution">
    <text evidence="7">The sequence shown here is derived from an EMBL/GenBank/DDBJ whole genome shotgun (WGS) entry which is preliminary data.</text>
</comment>
<evidence type="ECO:0000259" key="6">
    <source>
        <dbReference type="Pfam" id="PF16912"/>
    </source>
</evidence>
<dbReference type="SUPFAM" id="SSF51735">
    <property type="entry name" value="NAD(P)-binding Rossmann-fold domains"/>
    <property type="match status" value="1"/>
</dbReference>
<evidence type="ECO:0000256" key="2">
    <source>
        <dbReference type="ARBA" id="ARBA00022723"/>
    </source>
</evidence>
<keyword evidence="3" id="KW-0862">Zinc</keyword>
<dbReference type="InterPro" id="IPR031640">
    <property type="entry name" value="Glu_dehyd_C"/>
</dbReference>
<dbReference type="InterPro" id="IPR013154">
    <property type="entry name" value="ADH-like_N"/>
</dbReference>
<dbReference type="InterPro" id="IPR011032">
    <property type="entry name" value="GroES-like_sf"/>
</dbReference>
<evidence type="ECO:0000256" key="3">
    <source>
        <dbReference type="ARBA" id="ARBA00022833"/>
    </source>
</evidence>
<keyword evidence="8" id="KW-1185">Reference proteome</keyword>
<comment type="cofactor">
    <cofactor evidence="1">
        <name>Zn(2+)</name>
        <dbReference type="ChEBI" id="CHEBI:29105"/>
    </cofactor>
</comment>
<evidence type="ECO:0000256" key="1">
    <source>
        <dbReference type="ARBA" id="ARBA00001947"/>
    </source>
</evidence>
<feature type="domain" description="Alcohol dehydrogenase-like N-terminal" evidence="5">
    <location>
        <begin position="27"/>
        <end position="139"/>
    </location>
</feature>
<evidence type="ECO:0000256" key="4">
    <source>
        <dbReference type="ARBA" id="ARBA00023002"/>
    </source>
</evidence>
<evidence type="ECO:0000313" key="7">
    <source>
        <dbReference type="EMBL" id="GAA2086786.1"/>
    </source>
</evidence>
<reference evidence="8" key="1">
    <citation type="journal article" date="2019" name="Int. J. Syst. Evol. Microbiol.">
        <title>The Global Catalogue of Microorganisms (GCM) 10K type strain sequencing project: providing services to taxonomists for standard genome sequencing and annotation.</title>
        <authorList>
            <consortium name="The Broad Institute Genomics Platform"/>
            <consortium name="The Broad Institute Genome Sequencing Center for Infectious Disease"/>
            <person name="Wu L."/>
            <person name="Ma J."/>
        </authorList>
    </citation>
    <scope>NUCLEOTIDE SEQUENCE [LARGE SCALE GENOMIC DNA]</scope>
    <source>
        <strain evidence="8">JCM 15900</strain>
    </source>
</reference>
<dbReference type="InterPro" id="IPR036291">
    <property type="entry name" value="NAD(P)-bd_dom_sf"/>
</dbReference>
<dbReference type="CDD" id="cd08230">
    <property type="entry name" value="glucose_DH"/>
    <property type="match status" value="1"/>
</dbReference>
<sequence>MKAITAEPGRAGSVRVEEIDAPEPAGGELLVEGLALGICGTDRELLSGVYGSAPTGRSRLVIGHESLGRVLSAPPGSGFRAGEHVVGVVRRPDPEPCGACAHGEFDMCRNGRYRERGIKELDGFGAQRWTVEPEFAVRVDAALGLSGALLEPASVVAKAWDQLDRVGARAWYRPAVAVVTGAGPIGLLAALMGRQRGLEVHVVDRVEDGGKPALVGALGAEYHAEDPGAVLAETEADIVLETTGAGPVISAVLGRDRPYSLTALVGLGDGARSEALDLAALGTRMVLSNAVVLGSVNANVRHWTTAAEALARADGEWLASLVTRRVPLTELDTAFEHRPEDIKVLIDLQS</sequence>
<dbReference type="PANTHER" id="PTHR43189">
    <property type="entry name" value="ZINC-TYPE ALCOHOL DEHYDROGENASE-LIKE PROTEIN C1198.01-RELATED"/>
    <property type="match status" value="1"/>
</dbReference>
<evidence type="ECO:0000313" key="8">
    <source>
        <dbReference type="Proteomes" id="UP001500984"/>
    </source>
</evidence>
<keyword evidence="4" id="KW-0560">Oxidoreductase</keyword>
<name>A0ABP5HXY6_9MICO</name>
<dbReference type="PANTHER" id="PTHR43189:SF2">
    <property type="entry name" value="GLUCOSE 1-DEHYDROGENASE"/>
    <property type="match status" value="1"/>
</dbReference>
<proteinExistence type="predicted"/>
<dbReference type="Proteomes" id="UP001500984">
    <property type="component" value="Unassembled WGS sequence"/>
</dbReference>
<dbReference type="SUPFAM" id="SSF50129">
    <property type="entry name" value="GroES-like"/>
    <property type="match status" value="1"/>
</dbReference>
<feature type="domain" description="Glucose dehydrogenase C-terminal" evidence="6">
    <location>
        <begin position="147"/>
        <end position="348"/>
    </location>
</feature>
<gene>
    <name evidence="7" type="ORF">GCM10009823_00770</name>
</gene>
<keyword evidence="2" id="KW-0479">Metal-binding</keyword>
<accession>A0ABP5HXY6</accession>